<dbReference type="PANTHER" id="PTHR30469">
    <property type="entry name" value="MULTIDRUG RESISTANCE PROTEIN MDTA"/>
    <property type="match status" value="1"/>
</dbReference>
<dbReference type="Pfam" id="PF25917">
    <property type="entry name" value="BSH_RND"/>
    <property type="match status" value="1"/>
</dbReference>
<dbReference type="HOGENOM" id="CLU_579777_0_0_5"/>
<evidence type="ECO:0000313" key="4">
    <source>
        <dbReference type="Proteomes" id="UP000005954"/>
    </source>
</evidence>
<gene>
    <name evidence="3" type="ORF">ISM_09751</name>
</gene>
<dbReference type="InterPro" id="IPR058625">
    <property type="entry name" value="MdtA-like_BSH"/>
</dbReference>
<dbReference type="GO" id="GO:0015562">
    <property type="term" value="F:efflux transmembrane transporter activity"/>
    <property type="evidence" value="ECO:0007669"/>
    <property type="project" value="TreeGrafter"/>
</dbReference>
<comment type="caution">
    <text evidence="3">The sequence shown here is derived from an EMBL/GenBank/DDBJ whole genome shotgun (WGS) entry which is preliminary data.</text>
</comment>
<dbReference type="Proteomes" id="UP000005954">
    <property type="component" value="Unassembled WGS sequence"/>
</dbReference>
<name>A3SQI8_ROSNI</name>
<dbReference type="AlphaFoldDB" id="A3SQI8"/>
<proteinExistence type="predicted"/>
<evidence type="ECO:0000256" key="1">
    <source>
        <dbReference type="SAM" id="Coils"/>
    </source>
</evidence>
<dbReference type="eggNOG" id="COG1566">
    <property type="taxonomic scope" value="Bacteria"/>
</dbReference>
<keyword evidence="1" id="KW-0175">Coiled coil</keyword>
<dbReference type="Gene3D" id="2.40.30.170">
    <property type="match status" value="1"/>
</dbReference>
<accession>A3SQI8</accession>
<dbReference type="Gene3D" id="1.10.287.470">
    <property type="entry name" value="Helix hairpin bin"/>
    <property type="match status" value="1"/>
</dbReference>
<dbReference type="STRING" id="89187.ISM_09751"/>
<feature type="coiled-coil region" evidence="1">
    <location>
        <begin position="119"/>
        <end position="153"/>
    </location>
</feature>
<dbReference type="Gene3D" id="2.40.50.100">
    <property type="match status" value="1"/>
</dbReference>
<feature type="domain" description="Multidrug resistance protein MdtA-like barrel-sandwich hybrid" evidence="2">
    <location>
        <begin position="76"/>
        <end position="257"/>
    </location>
</feature>
<organism evidence="3 4">
    <name type="scientific">Roseovarius nubinhibens (strain ATCC BAA-591 / DSM 15170 / ISM)</name>
    <dbReference type="NCBI Taxonomy" id="89187"/>
    <lineage>
        <taxon>Bacteria</taxon>
        <taxon>Pseudomonadati</taxon>
        <taxon>Pseudomonadota</taxon>
        <taxon>Alphaproteobacteria</taxon>
        <taxon>Rhodobacterales</taxon>
        <taxon>Roseobacteraceae</taxon>
        <taxon>Roseovarius</taxon>
    </lineage>
</organism>
<sequence>MRFLRQSLTGLILASITLAFLALAVHMVWSAVSERLASEPRAEPRRERVFAVHVVEAVAREEQPVLIAFGQVQSRRTLEIRAQVAGTLIALSEEFVEGGEVTKGQFLARIDPADAEAALAGAESDLADAQADRRDAERSLVLARDEEAAAREQAELRQTALTRQQDLEARGVGTAATVETAALAAAQARQAVLSARQAVASAEGRMDQTANALTRARLARDEAARRLAETEIRAEFAGRLSGVDVVEGGIVSTNERLADLIDAETLEVAFRVSTPQFSRLLGPDNRLLDAPVRVTLDAYGANITAEGRLVRASAAVAEGETGRLVFARLAAAQGLKPGDFVTVAVNEPPLSDAIRLPATALGADGAVLVLGDDDRLEAVPVRLLRRQSDEVLVASDRLSGLRVVAERSPLLGEGIKVRALGSDGAQAAEVPLTDARRARLIAYVQSAPNIPSSERDRLLQQLEREQVPAGLVQRLETRIGG</sequence>
<dbReference type="GO" id="GO:1990281">
    <property type="term" value="C:efflux pump complex"/>
    <property type="evidence" value="ECO:0007669"/>
    <property type="project" value="TreeGrafter"/>
</dbReference>
<evidence type="ECO:0000259" key="2">
    <source>
        <dbReference type="Pfam" id="PF25917"/>
    </source>
</evidence>
<dbReference type="SUPFAM" id="SSF111369">
    <property type="entry name" value="HlyD-like secretion proteins"/>
    <property type="match status" value="1"/>
</dbReference>
<reference evidence="3 4" key="1">
    <citation type="submission" date="2005-12" db="EMBL/GenBank/DDBJ databases">
        <authorList>
            <person name="Moran M.A."/>
            <person name="Ferriera S."/>
            <person name="Johnson J."/>
            <person name="Kravitz S."/>
            <person name="Halpern A."/>
            <person name="Remington K."/>
            <person name="Beeson K."/>
            <person name="Tran B."/>
            <person name="Rogers Y.-H."/>
            <person name="Friedman R."/>
            <person name="Venter J.C."/>
        </authorList>
    </citation>
    <scope>NUCLEOTIDE SEQUENCE [LARGE SCALE GENOMIC DNA]</scope>
    <source>
        <strain evidence="4">ATCC BAA-591 / DSM 15170 / ISM</strain>
    </source>
</reference>
<dbReference type="EMBL" id="AALY01000003">
    <property type="protein sequence ID" value="EAP75397.1"/>
    <property type="molecule type" value="Genomic_DNA"/>
</dbReference>
<dbReference type="Gene3D" id="2.40.420.20">
    <property type="match status" value="1"/>
</dbReference>
<protein>
    <submittedName>
        <fullName evidence="3">Efflux transporter, RND family protein, MFP subunit</fullName>
    </submittedName>
</protein>
<dbReference type="OrthoDB" id="7626141at2"/>
<dbReference type="RefSeq" id="WP_009813960.1">
    <property type="nucleotide sequence ID" value="NZ_CH724156.1"/>
</dbReference>
<evidence type="ECO:0000313" key="3">
    <source>
        <dbReference type="EMBL" id="EAP75397.1"/>
    </source>
</evidence>
<keyword evidence="4" id="KW-1185">Reference proteome</keyword>